<dbReference type="Proteomes" id="UP000095300">
    <property type="component" value="Unassembled WGS sequence"/>
</dbReference>
<keyword evidence="8" id="KW-0472">Membrane</keyword>
<keyword evidence="5" id="KW-1015">Disulfide bond</keyword>
<evidence type="ECO:0000256" key="2">
    <source>
        <dbReference type="ARBA" id="ARBA00008670"/>
    </source>
</evidence>
<feature type="region of interest" description="Disordered" evidence="7">
    <location>
        <begin position="189"/>
        <end position="258"/>
    </location>
</feature>
<comment type="subcellular location">
    <subcellularLocation>
        <location evidence="1">Secreted</location>
    </subcellularLocation>
</comment>
<dbReference type="InterPro" id="IPR051748">
    <property type="entry name" value="TNF_Ligand_Superfamily"/>
</dbReference>
<dbReference type="InterPro" id="IPR021184">
    <property type="entry name" value="TNF_CS"/>
</dbReference>
<feature type="domain" description="THD" evidence="9">
    <location>
        <begin position="288"/>
        <end position="432"/>
    </location>
</feature>
<dbReference type="PROSITE" id="PS50049">
    <property type="entry name" value="THD_2"/>
    <property type="match status" value="1"/>
</dbReference>
<feature type="transmembrane region" description="Helical" evidence="8">
    <location>
        <begin position="40"/>
        <end position="63"/>
    </location>
</feature>
<comment type="similarity">
    <text evidence="2">Belongs to the tumor necrosis factor family.</text>
</comment>
<name>A0A1I8PRE1_STOCA</name>
<feature type="region of interest" description="Disordered" evidence="7">
    <location>
        <begin position="117"/>
        <end position="153"/>
    </location>
</feature>
<dbReference type="GO" id="GO:0016020">
    <property type="term" value="C:membrane"/>
    <property type="evidence" value="ECO:0007669"/>
    <property type="project" value="InterPro"/>
</dbReference>
<dbReference type="PROSITE" id="PS00251">
    <property type="entry name" value="THD_1"/>
    <property type="match status" value="1"/>
</dbReference>
<dbReference type="GO" id="GO:0005125">
    <property type="term" value="F:cytokine activity"/>
    <property type="evidence" value="ECO:0007669"/>
    <property type="project" value="UniProtKB-KW"/>
</dbReference>
<gene>
    <name evidence="10" type="primary">106087609</name>
</gene>
<accession>A0A1I8PRE1</accession>
<evidence type="ECO:0000256" key="4">
    <source>
        <dbReference type="ARBA" id="ARBA00022525"/>
    </source>
</evidence>
<dbReference type="AlphaFoldDB" id="A0A1I8PRE1"/>
<dbReference type="InterPro" id="IPR006052">
    <property type="entry name" value="TNF_dom"/>
</dbReference>
<dbReference type="Gene3D" id="2.60.120.40">
    <property type="match status" value="1"/>
</dbReference>
<dbReference type="GO" id="GO:0005615">
    <property type="term" value="C:extracellular space"/>
    <property type="evidence" value="ECO:0007669"/>
    <property type="project" value="UniProtKB-KW"/>
</dbReference>
<dbReference type="SUPFAM" id="SSF49842">
    <property type="entry name" value="TNF-like"/>
    <property type="match status" value="1"/>
</dbReference>
<dbReference type="Pfam" id="PF00229">
    <property type="entry name" value="TNF"/>
    <property type="match status" value="1"/>
</dbReference>
<proteinExistence type="inferred from homology"/>
<dbReference type="VEuPathDB" id="VectorBase:SCAU010421"/>
<feature type="compositionally biased region" description="Polar residues" evidence="7">
    <location>
        <begin position="224"/>
        <end position="239"/>
    </location>
</feature>
<dbReference type="PANTHER" id="PTHR15151:SF24">
    <property type="entry name" value="A PROLIFERATION-INDUCING LIGAND-LIKE PROTEIN-RELATED"/>
    <property type="match status" value="1"/>
</dbReference>
<evidence type="ECO:0000259" key="9">
    <source>
        <dbReference type="PROSITE" id="PS50049"/>
    </source>
</evidence>
<keyword evidence="8" id="KW-0812">Transmembrane</keyword>
<protein>
    <recommendedName>
        <fullName evidence="9">THD domain-containing protein</fullName>
    </recommendedName>
</protein>
<organism evidence="10 11">
    <name type="scientific">Stomoxys calcitrans</name>
    <name type="common">Stable fly</name>
    <name type="synonym">Conops calcitrans</name>
    <dbReference type="NCBI Taxonomy" id="35570"/>
    <lineage>
        <taxon>Eukaryota</taxon>
        <taxon>Metazoa</taxon>
        <taxon>Ecdysozoa</taxon>
        <taxon>Arthropoda</taxon>
        <taxon>Hexapoda</taxon>
        <taxon>Insecta</taxon>
        <taxon>Pterygota</taxon>
        <taxon>Neoptera</taxon>
        <taxon>Endopterygota</taxon>
        <taxon>Diptera</taxon>
        <taxon>Brachycera</taxon>
        <taxon>Muscomorpha</taxon>
        <taxon>Muscoidea</taxon>
        <taxon>Muscidae</taxon>
        <taxon>Stomoxys</taxon>
    </lineage>
</organism>
<keyword evidence="3" id="KW-0202">Cytokine</keyword>
<reference evidence="10" key="1">
    <citation type="submission" date="2020-05" db="UniProtKB">
        <authorList>
            <consortium name="EnsemblMetazoa"/>
        </authorList>
    </citation>
    <scope>IDENTIFICATION</scope>
    <source>
        <strain evidence="10">USDA</strain>
    </source>
</reference>
<keyword evidence="8" id="KW-1133">Transmembrane helix</keyword>
<feature type="compositionally biased region" description="Basic and acidic residues" evidence="7">
    <location>
        <begin position="211"/>
        <end position="223"/>
    </location>
</feature>
<evidence type="ECO:0000256" key="8">
    <source>
        <dbReference type="SAM" id="Phobius"/>
    </source>
</evidence>
<dbReference type="GO" id="GO:0005164">
    <property type="term" value="F:tumor necrosis factor receptor binding"/>
    <property type="evidence" value="ECO:0007669"/>
    <property type="project" value="InterPro"/>
</dbReference>
<dbReference type="OrthoDB" id="6159739at2759"/>
<evidence type="ECO:0000256" key="5">
    <source>
        <dbReference type="ARBA" id="ARBA00023157"/>
    </source>
</evidence>
<sequence>MPVIMTAETLKPFITPPGSVDYVTTSHSSASSVHHRGSRYLIVIVASAFLVLLVSSLLGHAIWNTVRISHLNTEVESLNNIIESMQKRLGLEYLDGLIDIEKEDENNNALIDDMLLDEEESNSGEENDEDGDEDDDDDEEDDEGDDDTDDFDYDEIMKKFIDFEKEDDDADADDDDSEEYDNLYEDYEKYQGSTKKTQPGERKTRSIQTPIKEDDTLNDKESLEQQVTRTPSLRKSLSKPTLVAADNADRRRSPLRPSYSRRRKFPAVKSAKTVAQEIGFNEVETTKPAAHFHLTHKIPNHHATVRVNSYNGDMYIGRPSWTNERDSLDSFFHVENGVLTVHESGLYYVYAQICYHNPYPQNGFIIFHGHKPFLQCLSNIFTNNNSVINTCHTSGLIYLKRDEHIHIRDFHSDRKAYLEDGNNRSYFGLIKI</sequence>
<keyword evidence="6" id="KW-0325">Glycoprotein</keyword>
<evidence type="ECO:0000313" key="11">
    <source>
        <dbReference type="Proteomes" id="UP000095300"/>
    </source>
</evidence>
<dbReference type="STRING" id="35570.A0A1I8PRE1"/>
<dbReference type="InterPro" id="IPR008983">
    <property type="entry name" value="Tumour_necrosis_fac-like_dom"/>
</dbReference>
<evidence type="ECO:0000256" key="3">
    <source>
        <dbReference type="ARBA" id="ARBA00022514"/>
    </source>
</evidence>
<dbReference type="SMART" id="SM00207">
    <property type="entry name" value="TNF"/>
    <property type="match status" value="1"/>
</dbReference>
<keyword evidence="4" id="KW-0964">Secreted</keyword>
<evidence type="ECO:0000256" key="7">
    <source>
        <dbReference type="SAM" id="MobiDB-lite"/>
    </source>
</evidence>
<dbReference type="GO" id="GO:0006955">
    <property type="term" value="P:immune response"/>
    <property type="evidence" value="ECO:0007669"/>
    <property type="project" value="InterPro"/>
</dbReference>
<dbReference type="EnsemblMetazoa" id="SCAU010421-RA">
    <property type="protein sequence ID" value="SCAU010421-PA"/>
    <property type="gene ID" value="SCAU010421"/>
</dbReference>
<evidence type="ECO:0000256" key="1">
    <source>
        <dbReference type="ARBA" id="ARBA00004613"/>
    </source>
</evidence>
<dbReference type="PANTHER" id="PTHR15151">
    <property type="entry name" value="PROTEIN EIGER"/>
    <property type="match status" value="1"/>
</dbReference>
<evidence type="ECO:0000256" key="6">
    <source>
        <dbReference type="ARBA" id="ARBA00023180"/>
    </source>
</evidence>
<evidence type="ECO:0000313" key="10">
    <source>
        <dbReference type="EnsemblMetazoa" id="SCAU010421-PA"/>
    </source>
</evidence>
<keyword evidence="11" id="KW-1185">Reference proteome</keyword>